<accession>A0A9Y2IN06</accession>
<reference evidence="3 4" key="1">
    <citation type="submission" date="2023-06" db="EMBL/GenBank/DDBJ databases">
        <authorList>
            <person name="Oyuntsetseg B."/>
            <person name="Kim S.B."/>
        </authorList>
    </citation>
    <scope>NUCLEOTIDE SEQUENCE [LARGE SCALE GENOMIC DNA]</scope>
    <source>
        <strain evidence="3 4">2-15</strain>
    </source>
</reference>
<dbReference type="GO" id="GO:1904680">
    <property type="term" value="F:peptide transmembrane transporter activity"/>
    <property type="evidence" value="ECO:0007669"/>
    <property type="project" value="TreeGrafter"/>
</dbReference>
<feature type="domain" description="Solute-binding protein family 5" evidence="2">
    <location>
        <begin position="72"/>
        <end position="370"/>
    </location>
</feature>
<name>A0A9Y2IN06_9PSEU</name>
<protein>
    <submittedName>
        <fullName evidence="3">ABC transporter substrate-binding protein</fullName>
    </submittedName>
</protein>
<dbReference type="PROSITE" id="PS51257">
    <property type="entry name" value="PROKAR_LIPOPROTEIN"/>
    <property type="match status" value="1"/>
</dbReference>
<evidence type="ECO:0000259" key="2">
    <source>
        <dbReference type="Pfam" id="PF00496"/>
    </source>
</evidence>
<feature type="signal peptide" evidence="1">
    <location>
        <begin position="1"/>
        <end position="18"/>
    </location>
</feature>
<proteinExistence type="predicted"/>
<dbReference type="PANTHER" id="PTHR30290">
    <property type="entry name" value="PERIPLASMIC BINDING COMPONENT OF ABC TRANSPORTER"/>
    <property type="match status" value="1"/>
</dbReference>
<dbReference type="GO" id="GO:0042597">
    <property type="term" value="C:periplasmic space"/>
    <property type="evidence" value="ECO:0007669"/>
    <property type="project" value="UniProtKB-ARBA"/>
</dbReference>
<dbReference type="Pfam" id="PF00496">
    <property type="entry name" value="SBP_bac_5"/>
    <property type="match status" value="1"/>
</dbReference>
<dbReference type="RefSeq" id="WP_285973666.1">
    <property type="nucleotide sequence ID" value="NZ_CP127294.1"/>
</dbReference>
<dbReference type="Gene3D" id="3.40.190.10">
    <property type="entry name" value="Periplasmic binding protein-like II"/>
    <property type="match status" value="1"/>
</dbReference>
<keyword evidence="1" id="KW-0732">Signal</keyword>
<dbReference type="EMBL" id="CP127294">
    <property type="protein sequence ID" value="WIX83107.1"/>
    <property type="molecule type" value="Genomic_DNA"/>
</dbReference>
<sequence>MRLPALLVAAVVALSALAGCSSDEPARPGVVTVGLQEPGTLLPADVDDQAGRFVTGALWTPLADYDPATGKLTPRAAAAITSTDRVTWTVTLRPGLKFHDGTPVTAQSYVDTWQAIAGENWEATPVLTKSLRAKQITAPDATTIRLVLDRPSSQVPAWLSAPGLVPMPASVLASHDWNGFARHPVGDGPFRLADDWAPGTGGTLVRVTPAEGKATEVDLRVGDPVEQYDAVRDGSLDLVTSVAGERHEAMHTDFADRHTTWPLPEAGYLVFPMADPRFADAAVRHAFALAVDRSALEAGPLAHQVDPAHALLPPADAPGERTGTCRPCSFDAAAAKSLLGQSAFTGPTTVYFDPGAGQWTRPLATGVATALGVAVTAAQRPNGRVTGPSTVDLNLASASPADLLSALASASGYSDAGFEQDLTAAESAATTAEAGQLYRVAENQLLRDLPVAPLWTGHGHAVWSPRLHDVTAAAFSGIDLAKLSV</sequence>
<dbReference type="PIRSF" id="PIRSF002741">
    <property type="entry name" value="MppA"/>
    <property type="match status" value="1"/>
</dbReference>
<dbReference type="InterPro" id="IPR000914">
    <property type="entry name" value="SBP_5_dom"/>
</dbReference>
<organism evidence="3 4">
    <name type="scientific">Amycolatopsis carbonis</name>
    <dbReference type="NCBI Taxonomy" id="715471"/>
    <lineage>
        <taxon>Bacteria</taxon>
        <taxon>Bacillati</taxon>
        <taxon>Actinomycetota</taxon>
        <taxon>Actinomycetes</taxon>
        <taxon>Pseudonocardiales</taxon>
        <taxon>Pseudonocardiaceae</taxon>
        <taxon>Amycolatopsis</taxon>
    </lineage>
</organism>
<evidence type="ECO:0000313" key="4">
    <source>
        <dbReference type="Proteomes" id="UP001236014"/>
    </source>
</evidence>
<keyword evidence="4" id="KW-1185">Reference proteome</keyword>
<evidence type="ECO:0000313" key="3">
    <source>
        <dbReference type="EMBL" id="WIX83107.1"/>
    </source>
</evidence>
<dbReference type="InterPro" id="IPR030678">
    <property type="entry name" value="Peptide/Ni-bd"/>
</dbReference>
<dbReference type="SUPFAM" id="SSF53850">
    <property type="entry name" value="Periplasmic binding protein-like II"/>
    <property type="match status" value="1"/>
</dbReference>
<dbReference type="Gene3D" id="3.10.105.10">
    <property type="entry name" value="Dipeptide-binding Protein, Domain 3"/>
    <property type="match status" value="1"/>
</dbReference>
<evidence type="ECO:0000256" key="1">
    <source>
        <dbReference type="SAM" id="SignalP"/>
    </source>
</evidence>
<dbReference type="CDD" id="cd00995">
    <property type="entry name" value="PBP2_NikA_DppA_OppA_like"/>
    <property type="match status" value="1"/>
</dbReference>
<dbReference type="PANTHER" id="PTHR30290:SF83">
    <property type="entry name" value="ABC TRANSPORTER SUBSTRATE-BINDING PROTEIN"/>
    <property type="match status" value="1"/>
</dbReference>
<dbReference type="KEGG" id="acab:QRX50_21265"/>
<dbReference type="Proteomes" id="UP001236014">
    <property type="component" value="Chromosome"/>
</dbReference>
<dbReference type="GO" id="GO:0015833">
    <property type="term" value="P:peptide transport"/>
    <property type="evidence" value="ECO:0007669"/>
    <property type="project" value="TreeGrafter"/>
</dbReference>
<dbReference type="AlphaFoldDB" id="A0A9Y2IN06"/>
<gene>
    <name evidence="3" type="ORF">QRX50_21265</name>
</gene>
<feature type="chain" id="PRO_5040720714" evidence="1">
    <location>
        <begin position="19"/>
        <end position="485"/>
    </location>
</feature>
<dbReference type="GO" id="GO:0043190">
    <property type="term" value="C:ATP-binding cassette (ABC) transporter complex"/>
    <property type="evidence" value="ECO:0007669"/>
    <property type="project" value="InterPro"/>
</dbReference>
<dbReference type="InterPro" id="IPR039424">
    <property type="entry name" value="SBP_5"/>
</dbReference>